<dbReference type="InterPro" id="IPR014048">
    <property type="entry name" value="MethylDNA_cys_MeTrfase_DNA-bd"/>
</dbReference>
<dbReference type="PANTHER" id="PTHR42942">
    <property type="entry name" value="6-O-METHYLGUANINE DNA METHYLTRANSFERASE"/>
    <property type="match status" value="1"/>
</dbReference>
<evidence type="ECO:0000313" key="4">
    <source>
        <dbReference type="Proteomes" id="UP000229916"/>
    </source>
</evidence>
<dbReference type="InterPro" id="IPR036217">
    <property type="entry name" value="MethylDNA_cys_MeTrfase_DNAb"/>
</dbReference>
<dbReference type="Proteomes" id="UP000229916">
    <property type="component" value="Unassembled WGS sequence"/>
</dbReference>
<dbReference type="GO" id="GO:0006281">
    <property type="term" value="P:DNA repair"/>
    <property type="evidence" value="ECO:0007669"/>
    <property type="project" value="InterPro"/>
</dbReference>
<protein>
    <submittedName>
        <fullName evidence="3">Cysteine methyltransferase</fullName>
    </submittedName>
</protein>
<evidence type="ECO:0000313" key="3">
    <source>
        <dbReference type="EMBL" id="PIU68865.1"/>
    </source>
</evidence>
<dbReference type="GO" id="GO:0008168">
    <property type="term" value="F:methyltransferase activity"/>
    <property type="evidence" value="ECO:0007669"/>
    <property type="project" value="UniProtKB-KW"/>
</dbReference>
<feature type="domain" description="Methylated-DNA-[protein]-cysteine S-methyltransferase DNA binding" evidence="2">
    <location>
        <begin position="6"/>
        <end position="87"/>
    </location>
</feature>
<dbReference type="NCBIfam" id="TIGR00589">
    <property type="entry name" value="ogt"/>
    <property type="match status" value="1"/>
</dbReference>
<reference evidence="4" key="1">
    <citation type="submission" date="2017-09" db="EMBL/GenBank/DDBJ databases">
        <title>Depth-based differentiation of microbial function through sediment-hosted aquifers and enrichment of novel symbionts in the deep terrestrial subsurface.</title>
        <authorList>
            <person name="Probst A.J."/>
            <person name="Ladd B."/>
            <person name="Jarett J.K."/>
            <person name="Geller-Mcgrath D.E."/>
            <person name="Sieber C.M.K."/>
            <person name="Emerson J.B."/>
            <person name="Anantharaman K."/>
            <person name="Thomas B.C."/>
            <person name="Malmstrom R."/>
            <person name="Stieglmeier M."/>
            <person name="Klingl A."/>
            <person name="Woyke T."/>
            <person name="Ryan C.M."/>
            <person name="Banfield J.F."/>
        </authorList>
    </citation>
    <scope>NUCLEOTIDE SEQUENCE [LARGE SCALE GENOMIC DNA]</scope>
</reference>
<comment type="caution">
    <text evidence="3">The sequence shown here is derived from an EMBL/GenBank/DDBJ whole genome shotgun (WGS) entry which is preliminary data.</text>
</comment>
<dbReference type="GO" id="GO:0032259">
    <property type="term" value="P:methylation"/>
    <property type="evidence" value="ECO:0007669"/>
    <property type="project" value="UniProtKB-KW"/>
</dbReference>
<accession>A0A2M7ANC1</accession>
<dbReference type="Pfam" id="PF01035">
    <property type="entry name" value="DNA_binding_1"/>
    <property type="match status" value="1"/>
</dbReference>
<keyword evidence="1" id="KW-0227">DNA damage</keyword>
<dbReference type="Gene3D" id="1.10.10.10">
    <property type="entry name" value="Winged helix-like DNA-binding domain superfamily/Winged helix DNA-binding domain"/>
    <property type="match status" value="1"/>
</dbReference>
<dbReference type="AlphaFoldDB" id="A0A2M7ANC1"/>
<keyword evidence="3" id="KW-0489">Methyltransferase</keyword>
<dbReference type="InterPro" id="IPR052520">
    <property type="entry name" value="ATL_DNA_repair"/>
</dbReference>
<gene>
    <name evidence="3" type="ORF">COS81_02310</name>
</gene>
<evidence type="ECO:0000256" key="1">
    <source>
        <dbReference type="ARBA" id="ARBA00022763"/>
    </source>
</evidence>
<proteinExistence type="predicted"/>
<dbReference type="SUPFAM" id="SSF46767">
    <property type="entry name" value="Methylated DNA-protein cysteine methyltransferase, C-terminal domain"/>
    <property type="match status" value="1"/>
</dbReference>
<dbReference type="EMBL" id="PEWD01000048">
    <property type="protein sequence ID" value="PIU68865.1"/>
    <property type="molecule type" value="Genomic_DNA"/>
</dbReference>
<keyword evidence="3" id="KW-0808">Transferase</keyword>
<sequence length="119" mass="13048">MPQQTFAAKVYSIVQRIPKGKVATYGQVAALMGKPKAARAVGNALHRNPDWRRTPCHRVVRQDGRLAENFGGGGILIQAGRLKVEEVRVGGGKVDLKRYQWENKSKVKLATGIWLLASG</sequence>
<dbReference type="PANTHER" id="PTHR42942:SF1">
    <property type="entry name" value="ALKYLTRANSFERASE-LIKE PROTEIN 1"/>
    <property type="match status" value="1"/>
</dbReference>
<name>A0A2M7ANC1_UNCKA</name>
<evidence type="ECO:0000259" key="2">
    <source>
        <dbReference type="Pfam" id="PF01035"/>
    </source>
</evidence>
<organism evidence="3 4">
    <name type="scientific">candidate division WWE3 bacterium CG06_land_8_20_14_3_00_42_16</name>
    <dbReference type="NCBI Taxonomy" id="1975083"/>
    <lineage>
        <taxon>Bacteria</taxon>
        <taxon>Katanobacteria</taxon>
    </lineage>
</organism>
<dbReference type="InterPro" id="IPR036388">
    <property type="entry name" value="WH-like_DNA-bd_sf"/>
</dbReference>
<dbReference type="CDD" id="cd06445">
    <property type="entry name" value="ATase"/>
    <property type="match status" value="1"/>
</dbReference>